<feature type="domain" description="TPX2 C-terminal" evidence="6">
    <location>
        <begin position="935"/>
        <end position="1008"/>
    </location>
</feature>
<feature type="region of interest" description="Disordered" evidence="5">
    <location>
        <begin position="93"/>
        <end position="162"/>
    </location>
</feature>
<feature type="region of interest" description="Disordered" evidence="5">
    <location>
        <begin position="530"/>
        <end position="570"/>
    </location>
</feature>
<dbReference type="Proteomes" id="UP001642540">
    <property type="component" value="Unassembled WGS sequence"/>
</dbReference>
<gene>
    <name evidence="7" type="ORF">ODALV1_LOCUS9323</name>
</gene>
<organism evidence="7 8">
    <name type="scientific">Orchesella dallaii</name>
    <dbReference type="NCBI Taxonomy" id="48710"/>
    <lineage>
        <taxon>Eukaryota</taxon>
        <taxon>Metazoa</taxon>
        <taxon>Ecdysozoa</taxon>
        <taxon>Arthropoda</taxon>
        <taxon>Hexapoda</taxon>
        <taxon>Collembola</taxon>
        <taxon>Entomobryomorpha</taxon>
        <taxon>Entomobryoidea</taxon>
        <taxon>Orchesellidae</taxon>
        <taxon>Orchesellinae</taxon>
        <taxon>Orchesella</taxon>
    </lineage>
</organism>
<feature type="compositionally biased region" description="Basic and acidic residues" evidence="5">
    <location>
        <begin position="476"/>
        <end position="493"/>
    </location>
</feature>
<feature type="compositionally biased region" description="Polar residues" evidence="5">
    <location>
        <begin position="561"/>
        <end position="570"/>
    </location>
</feature>
<dbReference type="PANTHER" id="PTHR14326:SF44">
    <property type="entry name" value="TARGETING PROTEIN FOR XKLP2"/>
    <property type="match status" value="1"/>
</dbReference>
<protein>
    <recommendedName>
        <fullName evidence="6">TPX2 C-terminal domain-containing protein</fullName>
    </recommendedName>
</protein>
<name>A0ABP1QEQ4_9HEXA</name>
<feature type="compositionally biased region" description="Basic and acidic residues" evidence="5">
    <location>
        <begin position="758"/>
        <end position="768"/>
    </location>
</feature>
<keyword evidence="4" id="KW-0206">Cytoskeleton</keyword>
<evidence type="ECO:0000259" key="6">
    <source>
        <dbReference type="Pfam" id="PF06886"/>
    </source>
</evidence>
<feature type="compositionally biased region" description="Low complexity" evidence="5">
    <location>
        <begin position="100"/>
        <end position="114"/>
    </location>
</feature>
<comment type="subcellular location">
    <subcellularLocation>
        <location evidence="1">Cytoplasm</location>
        <location evidence="1">Cytoskeleton</location>
    </subcellularLocation>
</comment>
<feature type="region of interest" description="Disordered" evidence="5">
    <location>
        <begin position="749"/>
        <end position="789"/>
    </location>
</feature>
<feature type="compositionally biased region" description="Basic and acidic residues" evidence="5">
    <location>
        <begin position="273"/>
        <end position="286"/>
    </location>
</feature>
<dbReference type="EMBL" id="CAXLJM020000028">
    <property type="protein sequence ID" value="CAL8096330.1"/>
    <property type="molecule type" value="Genomic_DNA"/>
</dbReference>
<feature type="compositionally biased region" description="Basic and acidic residues" evidence="5">
    <location>
        <begin position="1020"/>
        <end position="1029"/>
    </location>
</feature>
<dbReference type="InterPro" id="IPR027329">
    <property type="entry name" value="TPX2_C"/>
</dbReference>
<keyword evidence="3" id="KW-0963">Cytoplasm</keyword>
<feature type="compositionally biased region" description="Basic and acidic residues" evidence="5">
    <location>
        <begin position="940"/>
        <end position="983"/>
    </location>
</feature>
<feature type="region of interest" description="Disordered" evidence="5">
    <location>
        <begin position="940"/>
        <end position="1029"/>
    </location>
</feature>
<evidence type="ECO:0000256" key="3">
    <source>
        <dbReference type="ARBA" id="ARBA00022490"/>
    </source>
</evidence>
<evidence type="ECO:0000313" key="7">
    <source>
        <dbReference type="EMBL" id="CAL8096330.1"/>
    </source>
</evidence>
<proteinExistence type="inferred from homology"/>
<feature type="compositionally biased region" description="Basic and acidic residues" evidence="5">
    <location>
        <begin position="631"/>
        <end position="643"/>
    </location>
</feature>
<comment type="similarity">
    <text evidence="2">Belongs to the TPX2 family.</text>
</comment>
<feature type="compositionally biased region" description="Polar residues" evidence="5">
    <location>
        <begin position="1001"/>
        <end position="1014"/>
    </location>
</feature>
<comment type="caution">
    <text evidence="7">The sequence shown here is derived from an EMBL/GenBank/DDBJ whole genome shotgun (WGS) entry which is preliminary data.</text>
</comment>
<feature type="region of interest" description="Disordered" evidence="5">
    <location>
        <begin position="457"/>
        <end position="497"/>
    </location>
</feature>
<evidence type="ECO:0000256" key="5">
    <source>
        <dbReference type="SAM" id="MobiDB-lite"/>
    </source>
</evidence>
<accession>A0ABP1QEQ4</accession>
<feature type="region of interest" description="Disordered" evidence="5">
    <location>
        <begin position="620"/>
        <end position="679"/>
    </location>
</feature>
<evidence type="ECO:0000256" key="4">
    <source>
        <dbReference type="ARBA" id="ARBA00023212"/>
    </source>
</evidence>
<dbReference type="PANTHER" id="PTHR14326">
    <property type="entry name" value="TARGETING PROTEIN FOR XKLP2"/>
    <property type="match status" value="1"/>
</dbReference>
<evidence type="ECO:0000313" key="8">
    <source>
        <dbReference type="Proteomes" id="UP001642540"/>
    </source>
</evidence>
<evidence type="ECO:0000256" key="2">
    <source>
        <dbReference type="ARBA" id="ARBA00005885"/>
    </source>
</evidence>
<feature type="compositionally biased region" description="Basic and acidic residues" evidence="5">
    <location>
        <begin position="661"/>
        <end position="674"/>
    </location>
</feature>
<evidence type="ECO:0000256" key="1">
    <source>
        <dbReference type="ARBA" id="ARBA00004245"/>
    </source>
</evidence>
<reference evidence="7 8" key="1">
    <citation type="submission" date="2024-08" db="EMBL/GenBank/DDBJ databases">
        <authorList>
            <person name="Cucini C."/>
            <person name="Frati F."/>
        </authorList>
    </citation>
    <scope>NUCLEOTIDE SEQUENCE [LARGE SCALE GENOMIC DNA]</scope>
</reference>
<keyword evidence="8" id="KW-1185">Reference proteome</keyword>
<sequence>MAESQQQIDHYDFINAPQFVDFDDLQSQDDPDADKFFETHREEDDFLIPLDVDCISPTVQLLDEQNVHYSNEANKAAMAAGLEDVKIEYYASPQQSTGLSQPSSANKKSTSSSTYGTPLGGSVLTTSFFTPTGGEDKENVTPVSEKCSTIKKSDGKFASPNEIKEERNNRGILAERALEGIQSLSLDSPLTIKSAKKIESNTIPTQSLMSQLDQLVIVSSDEDDILDDLTYSDSGNIALPQANEFLVQQTESESNYSTFSLQKTTFLDISESGTDKENGDVKKDSSADVGDVTVVADPSKSPGKQETVSDESDLESDGFGSTSVELGAHVRNILKKLDAELNLEDDNLGDEDGPRYSILVAPSVGQQVHWSAGDTDTHQIIANTADERELNVSYDVEEVFNDQLGTHKSIEEGPISDMDLFDTSSVSTISIINRRASSVGDLIQALEIQPKERNFQTFGYNPRAGITIPKTPDVPNSRESERNTKNNRDRDSGKSSGYFFEVEVSQPTHSKSVRRVSSCGDLIKLQQKAKANSQLPSVRRGLTIPRTPDTAKRVSKRNASDKSTASSLQASKHIVPPRHNIKTLPTVAERLAAAQNRKPMKANHYVSMAEAMIKYQKNTPDRFRSLPRGQVPEKRAASNDSRKRASPSPGWTPEIATTSRSRADSYTERKEHVKPTTSKAAQNCSVLPKRVDLKPTVPRPFNLSSGHRPKPVAVTQKNEDVVDFKFKARPAPKILHETVVVNKPKLHKVTQPMSPHFASDDRLRERQQKRANSVPKSPETKQVKPAVHGQRTCRIPTINTSIQRGHVDEHKTTVVQPFSTSFEARQNETLRRKEEKVRQELEAQKVREFHANPVPKFTTKLPKKKPVESTSVEPFNLKSDERGAAYQEAFKKKLEEEEQHLKEQAVFHAQPADVIYKPPFEPERPARVIETHELNLATEKRAAEREHFDEQIKEKEREEEERKREEQARMEELQRQDDIERRRQLVHKAQPFKAPKPFQLKASSKPLTVPQSPAFQALPSDRRIKPQSP</sequence>
<dbReference type="Pfam" id="PF06886">
    <property type="entry name" value="TPX2"/>
    <property type="match status" value="1"/>
</dbReference>
<feature type="region of interest" description="Disordered" evidence="5">
    <location>
        <begin position="270"/>
        <end position="320"/>
    </location>
</feature>
<dbReference type="InterPro" id="IPR009675">
    <property type="entry name" value="TPX2_fam"/>
</dbReference>